<dbReference type="Pfam" id="PF18765">
    <property type="entry name" value="Polbeta"/>
    <property type="match status" value="1"/>
</dbReference>
<feature type="domain" description="Polymerase beta nucleotidyltransferase" evidence="1">
    <location>
        <begin position="10"/>
        <end position="98"/>
    </location>
</feature>
<protein>
    <submittedName>
        <fullName evidence="2">Nucleotidyltransferase domain-containing protein</fullName>
    </submittedName>
</protein>
<dbReference type="InterPro" id="IPR052930">
    <property type="entry name" value="TA_antitoxin_MntA"/>
</dbReference>
<evidence type="ECO:0000259" key="1">
    <source>
        <dbReference type="Pfam" id="PF18765"/>
    </source>
</evidence>
<accession>A0AA42BU28</accession>
<dbReference type="PANTHER" id="PTHR43852:SF2">
    <property type="entry name" value="PROTEIN ADENYLYLTRANSFERASE MNTA"/>
    <property type="match status" value="1"/>
</dbReference>
<dbReference type="NCBIfam" id="NF047752">
    <property type="entry name" value="MntA_antitoxin"/>
    <property type="match status" value="1"/>
</dbReference>
<dbReference type="EMBL" id="JANCLT010000009">
    <property type="protein sequence ID" value="MCP8970108.1"/>
    <property type="molecule type" value="Genomic_DNA"/>
</dbReference>
<dbReference type="InterPro" id="IPR043519">
    <property type="entry name" value="NT_sf"/>
</dbReference>
<keyword evidence="3" id="KW-1185">Reference proteome</keyword>
<dbReference type="RefSeq" id="WP_254760025.1">
    <property type="nucleotide sequence ID" value="NZ_JANCLT010000009.1"/>
</dbReference>
<evidence type="ECO:0000313" key="3">
    <source>
        <dbReference type="Proteomes" id="UP001156102"/>
    </source>
</evidence>
<comment type="caution">
    <text evidence="2">The sequence shown here is derived from an EMBL/GenBank/DDBJ whole genome shotgun (WGS) entry which is preliminary data.</text>
</comment>
<dbReference type="AlphaFoldDB" id="A0AA42BU28"/>
<dbReference type="InterPro" id="IPR041633">
    <property type="entry name" value="Polbeta"/>
</dbReference>
<dbReference type="PANTHER" id="PTHR43852">
    <property type="entry name" value="NUCLEOTIDYLTRANSFERASE"/>
    <property type="match status" value="1"/>
</dbReference>
<dbReference type="Gene3D" id="3.30.460.10">
    <property type="entry name" value="Beta Polymerase, domain 2"/>
    <property type="match status" value="1"/>
</dbReference>
<dbReference type="CDD" id="cd05403">
    <property type="entry name" value="NT_KNTase_like"/>
    <property type="match status" value="1"/>
</dbReference>
<dbReference type="SUPFAM" id="SSF81301">
    <property type="entry name" value="Nucleotidyltransferase"/>
    <property type="match status" value="1"/>
</dbReference>
<evidence type="ECO:0000313" key="2">
    <source>
        <dbReference type="EMBL" id="MCP8970108.1"/>
    </source>
</evidence>
<reference evidence="2" key="1">
    <citation type="submission" date="2022-07" db="EMBL/GenBank/DDBJ databases">
        <authorList>
            <person name="Li W.-J."/>
            <person name="Deng Q.-Q."/>
        </authorList>
    </citation>
    <scope>NUCLEOTIDE SEQUENCE</scope>
    <source>
        <strain evidence="2">SYSU M60031</strain>
    </source>
</reference>
<gene>
    <name evidence="2" type="ORF">NK662_16415</name>
</gene>
<sequence>MAADEQARLIIEYLTPKLSPYVIYLFGSRAGGQTHPGSDFDIAYISEKKFDTYGRFIISQELAASLNADVDLIDLQMASTVFQTQVIASGVVLYCSDELKRATFEMYTLKKYARLNEERADVLENLVRRAIKYEK</sequence>
<proteinExistence type="predicted"/>
<dbReference type="Proteomes" id="UP001156102">
    <property type="component" value="Unassembled WGS sequence"/>
</dbReference>
<organism evidence="2 3">
    <name type="scientific">Ectobacillus ponti</name>
    <dbReference type="NCBI Taxonomy" id="2961894"/>
    <lineage>
        <taxon>Bacteria</taxon>
        <taxon>Bacillati</taxon>
        <taxon>Bacillota</taxon>
        <taxon>Bacilli</taxon>
        <taxon>Bacillales</taxon>
        <taxon>Bacillaceae</taxon>
        <taxon>Ectobacillus</taxon>
    </lineage>
</organism>
<name>A0AA42BU28_9BACI</name>